<dbReference type="eggNOG" id="COG1922">
    <property type="taxonomic scope" value="Bacteria"/>
</dbReference>
<dbReference type="RefSeq" id="WP_013885549.1">
    <property type="nucleotide sequence ID" value="NC_015672.1"/>
</dbReference>
<sequence length="241" mass="27684">MNTKLSLMGFDIDTSIGVLGFNKNNQIVNTINPHSYCVAKTDSLFRKALANSDVLIPDGIGIVWAAKVIKKERIQRITGADLHEFLLNKLGKTGGKVFYLGSSQSTLNKIKERMNSEHPNINIEVYSPPYKKEFTKVENKKMIEAVNNFQPDVLFVGMTAPKQEKWTYQNQDLLDANVIASIGAVFDFYANTAKRAPKWMQKLGLEWLHRFFSNPKKLWKRVFVSTPIFLFDVFKYKFFFK</sequence>
<accession>F8E8I9</accession>
<evidence type="ECO:0000313" key="4">
    <source>
        <dbReference type="Proteomes" id="UP000006621"/>
    </source>
</evidence>
<dbReference type="PANTHER" id="PTHR34136:SF1">
    <property type="entry name" value="UDP-N-ACETYL-D-MANNOSAMINURONIC ACID TRANSFERASE"/>
    <property type="match status" value="1"/>
</dbReference>
<dbReference type="GO" id="GO:0047244">
    <property type="term" value="F:N-acetylglucosaminyldiphosphoundecaprenol N-acetyl-beta-D-mannosaminyltransferase activity"/>
    <property type="evidence" value="ECO:0007669"/>
    <property type="project" value="UniProtKB-EC"/>
</dbReference>
<keyword evidence="1 3" id="KW-0328">Glycosyltransferase</keyword>
<dbReference type="HOGENOM" id="CLU_063203_0_1_0"/>
<gene>
    <name evidence="3" type="ordered locus">Flexsi_0350</name>
</gene>
<dbReference type="Pfam" id="PF03808">
    <property type="entry name" value="Glyco_tran_WecG"/>
    <property type="match status" value="1"/>
</dbReference>
<dbReference type="AlphaFoldDB" id="F8E8I9"/>
<dbReference type="CDD" id="cd06533">
    <property type="entry name" value="Glyco_transf_WecG_TagA"/>
    <property type="match status" value="1"/>
</dbReference>
<dbReference type="Proteomes" id="UP000006621">
    <property type="component" value="Chromosome"/>
</dbReference>
<reference evidence="3 4" key="1">
    <citation type="journal article" date="2011" name="Stand. Genomic Sci.">
        <title>Genome sequence of the moderately thermophilic halophile Flexistipes sinusarabici strain (MAS10).</title>
        <authorList>
            <person name="Lapidus A."/>
            <person name="Chertkov O."/>
            <person name="Nolan M."/>
            <person name="Lucas S."/>
            <person name="Hammon N."/>
            <person name="Deshpande S."/>
            <person name="Cheng J.F."/>
            <person name="Tapia R."/>
            <person name="Han C."/>
            <person name="Goodwin L."/>
            <person name="Pitluck S."/>
            <person name="Liolios K."/>
            <person name="Pagani I."/>
            <person name="Ivanova N."/>
            <person name="Huntemann M."/>
            <person name="Mavromatis K."/>
            <person name="Mikhailova N."/>
            <person name="Pati A."/>
            <person name="Chen A."/>
            <person name="Palaniappan K."/>
            <person name="Land M."/>
            <person name="Hauser L."/>
            <person name="Brambilla E.M."/>
            <person name="Rohde M."/>
            <person name="Abt B."/>
            <person name="Spring S."/>
            <person name="Goker M."/>
            <person name="Bristow J."/>
            <person name="Eisen J.A."/>
            <person name="Markowitz V."/>
            <person name="Hugenholtz P."/>
            <person name="Kyrpides N.C."/>
            <person name="Klenk H.P."/>
            <person name="Woyke T."/>
        </authorList>
    </citation>
    <scope>NUCLEOTIDE SEQUENCE [LARGE SCALE GENOMIC DNA]</scope>
    <source>
        <strain evidence="4">DSM 4947 / MAS 10</strain>
    </source>
</reference>
<dbReference type="OrthoDB" id="9771846at2"/>
<dbReference type="InterPro" id="IPR004629">
    <property type="entry name" value="WecG_TagA_CpsF"/>
</dbReference>
<dbReference type="NCBIfam" id="TIGR00696">
    <property type="entry name" value="wecG_tagA_cpsF"/>
    <property type="match status" value="1"/>
</dbReference>
<keyword evidence="2 3" id="KW-0808">Transferase</keyword>
<dbReference type="STRING" id="717231.Flexsi_0350"/>
<evidence type="ECO:0000313" key="3">
    <source>
        <dbReference type="EMBL" id="AEI14038.1"/>
    </source>
</evidence>
<dbReference type="EMBL" id="CP002858">
    <property type="protein sequence ID" value="AEI14038.1"/>
    <property type="molecule type" value="Genomic_DNA"/>
</dbReference>
<protein>
    <submittedName>
        <fullName evidence="3">Glycosyl transferase, WecB/TagA/CpsF family</fullName>
        <ecNumber evidence="3">2.4.1.187</ecNumber>
    </submittedName>
</protein>
<organism evidence="3 4">
    <name type="scientific">Flexistipes sinusarabici (strain ATCC 49648 / DSM 4947 / MAS 10)</name>
    <dbReference type="NCBI Taxonomy" id="717231"/>
    <lineage>
        <taxon>Bacteria</taxon>
        <taxon>Pseudomonadati</taxon>
        <taxon>Deferribacterota</taxon>
        <taxon>Deferribacteres</taxon>
        <taxon>Deferribacterales</taxon>
        <taxon>Flexistipitaceae</taxon>
        <taxon>Flexistipes</taxon>
    </lineage>
</organism>
<dbReference type="KEGG" id="fsi:Flexsi_0350"/>
<evidence type="ECO:0000256" key="1">
    <source>
        <dbReference type="ARBA" id="ARBA00022676"/>
    </source>
</evidence>
<keyword evidence="4" id="KW-1185">Reference proteome</keyword>
<reference evidence="4" key="2">
    <citation type="submission" date="2011-06" db="EMBL/GenBank/DDBJ databases">
        <title>The complete genome of Flexistipes sinusarabici DSM 4947.</title>
        <authorList>
            <person name="Lucas S."/>
            <person name="Han J."/>
            <person name="Lapidus A."/>
            <person name="Bruce D."/>
            <person name="Goodwin L."/>
            <person name="Pitluck S."/>
            <person name="Peters L."/>
            <person name="Kyrpides N."/>
            <person name="Mavromatis K."/>
            <person name="Ivanova N."/>
            <person name="Mikhailova N."/>
            <person name="Chertkov O."/>
            <person name="Detter J.C."/>
            <person name="Tapia R."/>
            <person name="Han C."/>
            <person name="Land M."/>
            <person name="Hauser L."/>
            <person name="Markowitz V."/>
            <person name="Cheng J.-F."/>
            <person name="Hugenholtz P."/>
            <person name="Woyke T."/>
            <person name="Wu D."/>
            <person name="Spring S."/>
            <person name="Schroeder M."/>
            <person name="Brambilla E."/>
            <person name="Klenk H.-P."/>
            <person name="Eisen J.A."/>
        </authorList>
    </citation>
    <scope>NUCLEOTIDE SEQUENCE [LARGE SCALE GENOMIC DNA]</scope>
    <source>
        <strain evidence="4">DSM 4947 / MAS 10</strain>
    </source>
</reference>
<proteinExistence type="predicted"/>
<dbReference type="EC" id="2.4.1.187" evidence="3"/>
<evidence type="ECO:0000256" key="2">
    <source>
        <dbReference type="ARBA" id="ARBA00022679"/>
    </source>
</evidence>
<name>F8E8I9_FLESM</name>
<dbReference type="PANTHER" id="PTHR34136">
    <property type="match status" value="1"/>
</dbReference>